<sequence length="139" mass="15194">MEGHTKYSSLSVFACISCPSDQLGEFRSGLIELTGPMGSRASKLSKIAGQQQGARRLEGGPATPRGYVPVCVGLNEDTKRFIVHTRALTDADFIQLLRKSAEEFGFCSEGVLRIPFAAEDFEDWIARASKTKDLRVKPA</sequence>
<gene>
    <name evidence="4" type="ORF">ACJRO7_005529</name>
</gene>
<name>A0ABD3J2X2_EUCGL</name>
<evidence type="ECO:0000313" key="5">
    <source>
        <dbReference type="Proteomes" id="UP001634007"/>
    </source>
</evidence>
<dbReference type="EMBL" id="JBJKBG010000010">
    <property type="protein sequence ID" value="KAL3720730.1"/>
    <property type="molecule type" value="Genomic_DNA"/>
</dbReference>
<protein>
    <submittedName>
        <fullName evidence="4">Uncharacterized protein</fullName>
    </submittedName>
</protein>
<evidence type="ECO:0000256" key="2">
    <source>
        <dbReference type="ARBA" id="ARBA00022473"/>
    </source>
</evidence>
<evidence type="ECO:0000256" key="1">
    <source>
        <dbReference type="ARBA" id="ARBA00006974"/>
    </source>
</evidence>
<dbReference type="AlphaFoldDB" id="A0ABD3J2X2"/>
<comment type="caution">
    <text evidence="4">The sequence shown here is derived from an EMBL/GenBank/DDBJ whole genome shotgun (WGS) entry which is preliminary data.</text>
</comment>
<dbReference type="Proteomes" id="UP001634007">
    <property type="component" value="Unassembled WGS sequence"/>
</dbReference>
<proteinExistence type="inferred from homology"/>
<dbReference type="InterPro" id="IPR003676">
    <property type="entry name" value="SAUR_fam"/>
</dbReference>
<keyword evidence="2" id="KW-0217">Developmental protein</keyword>
<dbReference type="Pfam" id="PF02519">
    <property type="entry name" value="Auxin_inducible"/>
    <property type="match status" value="1"/>
</dbReference>
<dbReference type="PANTHER" id="PTHR31374:SF32">
    <property type="entry name" value="SAUR FAMILY PROTEIN"/>
    <property type="match status" value="1"/>
</dbReference>
<accession>A0ABD3J2X2</accession>
<keyword evidence="5" id="KW-1185">Reference proteome</keyword>
<reference evidence="4 5" key="1">
    <citation type="submission" date="2024-11" db="EMBL/GenBank/DDBJ databases">
        <title>Chromosome-level genome assembly of Eucalyptus globulus Labill. provides insights into its genome evolution.</title>
        <authorList>
            <person name="Li X."/>
        </authorList>
    </citation>
    <scope>NUCLEOTIDE SEQUENCE [LARGE SCALE GENOMIC DNA]</scope>
    <source>
        <strain evidence="4">CL2024</strain>
        <tissue evidence="4">Fresh tender leaves</tissue>
    </source>
</reference>
<organism evidence="4 5">
    <name type="scientific">Eucalyptus globulus</name>
    <name type="common">Tasmanian blue gum</name>
    <dbReference type="NCBI Taxonomy" id="34317"/>
    <lineage>
        <taxon>Eukaryota</taxon>
        <taxon>Viridiplantae</taxon>
        <taxon>Streptophyta</taxon>
        <taxon>Embryophyta</taxon>
        <taxon>Tracheophyta</taxon>
        <taxon>Spermatophyta</taxon>
        <taxon>Magnoliopsida</taxon>
        <taxon>eudicotyledons</taxon>
        <taxon>Gunneridae</taxon>
        <taxon>Pentapetalae</taxon>
        <taxon>rosids</taxon>
        <taxon>malvids</taxon>
        <taxon>Myrtales</taxon>
        <taxon>Myrtaceae</taxon>
        <taxon>Myrtoideae</taxon>
        <taxon>Eucalypteae</taxon>
        <taxon>Eucalyptus</taxon>
    </lineage>
</organism>
<evidence type="ECO:0000256" key="3">
    <source>
        <dbReference type="ARBA" id="ARBA00022604"/>
    </source>
</evidence>
<evidence type="ECO:0000313" key="4">
    <source>
        <dbReference type="EMBL" id="KAL3720730.1"/>
    </source>
</evidence>
<keyword evidence="3" id="KW-0341">Growth regulation</keyword>
<dbReference type="PANTHER" id="PTHR31374">
    <property type="entry name" value="AUXIN-INDUCED PROTEIN-LIKE-RELATED"/>
    <property type="match status" value="1"/>
</dbReference>
<comment type="similarity">
    <text evidence="1">Belongs to the ARG7 family.</text>
</comment>